<name>A0A918IB45_9ACTN</name>
<reference evidence="1" key="2">
    <citation type="submission" date="2020-09" db="EMBL/GenBank/DDBJ databases">
        <authorList>
            <person name="Sun Q."/>
            <person name="Ohkuma M."/>
        </authorList>
    </citation>
    <scope>NUCLEOTIDE SEQUENCE</scope>
    <source>
        <strain evidence="1">JCM 4369</strain>
    </source>
</reference>
<dbReference type="AlphaFoldDB" id="A0A918IB45"/>
<organism evidence="1 2">
    <name type="scientific">Streptomyces filipinensis</name>
    <dbReference type="NCBI Taxonomy" id="66887"/>
    <lineage>
        <taxon>Bacteria</taxon>
        <taxon>Bacillati</taxon>
        <taxon>Actinomycetota</taxon>
        <taxon>Actinomycetes</taxon>
        <taxon>Kitasatosporales</taxon>
        <taxon>Streptomycetaceae</taxon>
        <taxon>Streptomyces</taxon>
    </lineage>
</organism>
<proteinExistence type="predicted"/>
<evidence type="ECO:0000313" key="1">
    <source>
        <dbReference type="EMBL" id="GGU96841.1"/>
    </source>
</evidence>
<sequence length="105" mass="10562">MEVGCGWGGACGVPGGWGAVVGRWAGSGKHPDPYPLGAAGRRGCRGREQVKCGVGPTPPCGGAGGGGSRVEHGTGAWAPPYRGVEVTGGRVLWHDSAPRASAWRE</sequence>
<dbReference type="EMBL" id="BMTD01000007">
    <property type="protein sequence ID" value="GGU96841.1"/>
    <property type="molecule type" value="Genomic_DNA"/>
</dbReference>
<gene>
    <name evidence="1" type="ORF">GCM10010260_35590</name>
</gene>
<accession>A0A918IB45</accession>
<comment type="caution">
    <text evidence="1">The sequence shown here is derived from an EMBL/GenBank/DDBJ whole genome shotgun (WGS) entry which is preliminary data.</text>
</comment>
<reference evidence="1" key="1">
    <citation type="journal article" date="2014" name="Int. J. Syst. Evol. Microbiol.">
        <title>Complete genome sequence of Corynebacterium casei LMG S-19264T (=DSM 44701T), isolated from a smear-ripened cheese.</title>
        <authorList>
            <consortium name="US DOE Joint Genome Institute (JGI-PGF)"/>
            <person name="Walter F."/>
            <person name="Albersmeier A."/>
            <person name="Kalinowski J."/>
            <person name="Ruckert C."/>
        </authorList>
    </citation>
    <scope>NUCLEOTIDE SEQUENCE</scope>
    <source>
        <strain evidence="1">JCM 4369</strain>
    </source>
</reference>
<evidence type="ECO:0000313" key="2">
    <source>
        <dbReference type="Proteomes" id="UP000618795"/>
    </source>
</evidence>
<keyword evidence="2" id="KW-1185">Reference proteome</keyword>
<dbReference type="Proteomes" id="UP000618795">
    <property type="component" value="Unassembled WGS sequence"/>
</dbReference>
<protein>
    <submittedName>
        <fullName evidence="1">Uncharacterized protein</fullName>
    </submittedName>
</protein>